<dbReference type="Gene3D" id="3.40.140.10">
    <property type="entry name" value="Cytidine Deaminase, domain 2"/>
    <property type="match status" value="1"/>
</dbReference>
<evidence type="ECO:0000256" key="2">
    <source>
        <dbReference type="ARBA" id="ARBA00038160"/>
    </source>
</evidence>
<feature type="compositionally biased region" description="Polar residues" evidence="3">
    <location>
        <begin position="339"/>
        <end position="348"/>
    </location>
</feature>
<comment type="similarity">
    <text evidence="2">Belongs to the cytidine and deoxycytidylate deaminase family. ADAT3 subfamily.</text>
</comment>
<dbReference type="PANTHER" id="PTHR11079">
    <property type="entry name" value="CYTOSINE DEAMINASE FAMILY MEMBER"/>
    <property type="match status" value="1"/>
</dbReference>
<dbReference type="GO" id="GO:0005634">
    <property type="term" value="C:nucleus"/>
    <property type="evidence" value="ECO:0007669"/>
    <property type="project" value="TreeGrafter"/>
</dbReference>
<feature type="compositionally biased region" description="Basic and acidic residues" evidence="3">
    <location>
        <begin position="214"/>
        <end position="231"/>
    </location>
</feature>
<dbReference type="Proteomes" id="UP001212152">
    <property type="component" value="Unassembled WGS sequence"/>
</dbReference>
<sequence>MEQVVSDERSRMHMETVDAFVAVIRPQQASALMRAAGRLYPLDTLAHLKRVKKLPATPNLLFLLAPTSAATLADLTPFLAEHRVPPDQISTLPVPRHPPFTRAQFDAWKSAWPLVFHDSAARTDPPPTPDEIASAARVMTVAIDLLAASPRASNAVVVMDPVSGSLIVAAADDALVRSSEHPLRHAVMECVRLVADRERARRLRHAHRPRKKRKVDDGDDGGRSGEQGGDHDPDDSGNDSDELDAAAGKSGYLCTGLDFYVVREPCAMCSMALVHSRVGRVFYAVPDPAGGLGSAYKIHVHPSLNHHYKVFRGVCAEKARQTLASRSQQRELHEAPNAESATVTDRKR</sequence>
<evidence type="ECO:0000256" key="1">
    <source>
        <dbReference type="ARBA" id="ARBA00022694"/>
    </source>
</evidence>
<comment type="caution">
    <text evidence="5">The sequence shown here is derived from an EMBL/GenBank/DDBJ whole genome shotgun (WGS) entry which is preliminary data.</text>
</comment>
<evidence type="ECO:0000256" key="3">
    <source>
        <dbReference type="SAM" id="MobiDB-lite"/>
    </source>
</evidence>
<dbReference type="PROSITE" id="PS51747">
    <property type="entry name" value="CYT_DCMP_DEAMINASES_2"/>
    <property type="match status" value="1"/>
</dbReference>
<dbReference type="GO" id="GO:0005737">
    <property type="term" value="C:cytoplasm"/>
    <property type="evidence" value="ECO:0007669"/>
    <property type="project" value="TreeGrafter"/>
</dbReference>
<proteinExistence type="inferred from homology"/>
<feature type="region of interest" description="Disordered" evidence="3">
    <location>
        <begin position="325"/>
        <end position="348"/>
    </location>
</feature>
<feature type="region of interest" description="Disordered" evidence="3">
    <location>
        <begin position="201"/>
        <end position="244"/>
    </location>
</feature>
<feature type="domain" description="CMP/dCMP-type deaminase" evidence="4">
    <location>
        <begin position="182"/>
        <end position="311"/>
    </location>
</feature>
<organism evidence="5 6">
    <name type="scientific">Geranomyces variabilis</name>
    <dbReference type="NCBI Taxonomy" id="109894"/>
    <lineage>
        <taxon>Eukaryota</taxon>
        <taxon>Fungi</taxon>
        <taxon>Fungi incertae sedis</taxon>
        <taxon>Chytridiomycota</taxon>
        <taxon>Chytridiomycota incertae sedis</taxon>
        <taxon>Chytridiomycetes</taxon>
        <taxon>Spizellomycetales</taxon>
        <taxon>Powellomycetaceae</taxon>
        <taxon>Geranomyces</taxon>
    </lineage>
</organism>
<name>A0AAD5XQ96_9FUNG</name>
<keyword evidence="1" id="KW-0819">tRNA processing</keyword>
<evidence type="ECO:0000313" key="5">
    <source>
        <dbReference type="EMBL" id="KAJ3183922.1"/>
    </source>
</evidence>
<dbReference type="SUPFAM" id="SSF53927">
    <property type="entry name" value="Cytidine deaminase-like"/>
    <property type="match status" value="1"/>
</dbReference>
<dbReference type="InterPro" id="IPR002125">
    <property type="entry name" value="CMP_dCMP_dom"/>
</dbReference>
<dbReference type="GO" id="GO:0008033">
    <property type="term" value="P:tRNA processing"/>
    <property type="evidence" value="ECO:0007669"/>
    <property type="project" value="UniProtKB-KW"/>
</dbReference>
<feature type="compositionally biased region" description="Basic residues" evidence="3">
    <location>
        <begin position="201"/>
        <end position="213"/>
    </location>
</feature>
<keyword evidence="6" id="KW-1185">Reference proteome</keyword>
<dbReference type="GO" id="GO:0052717">
    <property type="term" value="F:tRNA-specific adenosine-34 deaminase activity"/>
    <property type="evidence" value="ECO:0007669"/>
    <property type="project" value="TreeGrafter"/>
</dbReference>
<accession>A0AAD5XQ96</accession>
<dbReference type="InterPro" id="IPR016193">
    <property type="entry name" value="Cytidine_deaminase-like"/>
</dbReference>
<dbReference type="EMBL" id="JADGJQ010000005">
    <property type="protein sequence ID" value="KAJ3183922.1"/>
    <property type="molecule type" value="Genomic_DNA"/>
</dbReference>
<gene>
    <name evidence="5" type="primary">ADAT3</name>
    <name evidence="5" type="ORF">HDU87_006040</name>
</gene>
<protein>
    <submittedName>
        <fullName evidence="5">Adenosine deaminase, tRNA-specific 3</fullName>
    </submittedName>
</protein>
<feature type="compositionally biased region" description="Acidic residues" evidence="3">
    <location>
        <begin position="232"/>
        <end position="244"/>
    </location>
</feature>
<evidence type="ECO:0000313" key="6">
    <source>
        <dbReference type="Proteomes" id="UP001212152"/>
    </source>
</evidence>
<reference evidence="5" key="1">
    <citation type="submission" date="2020-05" db="EMBL/GenBank/DDBJ databases">
        <title>Phylogenomic resolution of chytrid fungi.</title>
        <authorList>
            <person name="Stajich J.E."/>
            <person name="Amses K."/>
            <person name="Simmons R."/>
            <person name="Seto K."/>
            <person name="Myers J."/>
            <person name="Bonds A."/>
            <person name="Quandt C.A."/>
            <person name="Barry K."/>
            <person name="Liu P."/>
            <person name="Grigoriev I."/>
            <person name="Longcore J.E."/>
            <person name="James T.Y."/>
        </authorList>
    </citation>
    <scope>NUCLEOTIDE SEQUENCE</scope>
    <source>
        <strain evidence="5">JEL0379</strain>
    </source>
</reference>
<evidence type="ECO:0000259" key="4">
    <source>
        <dbReference type="PROSITE" id="PS51747"/>
    </source>
</evidence>
<dbReference type="AlphaFoldDB" id="A0AAD5XQ96"/>
<dbReference type="PANTHER" id="PTHR11079:SF156">
    <property type="entry name" value="INACTIVE TRNA-SPECIFIC ADENOSINE DEAMINASE-LIKE PROTEIN 3-RELATED"/>
    <property type="match status" value="1"/>
</dbReference>